<feature type="transmembrane region" description="Helical" evidence="1">
    <location>
        <begin position="57"/>
        <end position="77"/>
    </location>
</feature>
<keyword evidence="1" id="KW-1133">Transmembrane helix</keyword>
<sequence>MPAPRENPAGQKLQFNSAEIFQNRKAFAWTDEQKGLVRHQDASCCCCCRRRCCCCCFVVVVIVVAGNCKLVADMILYKVKHSVISPKSGTEVREFPVIVGRM</sequence>
<comment type="caution">
    <text evidence="2">The sequence shown here is derived from an EMBL/GenBank/DDBJ whole genome shotgun (WGS) entry which is preliminary data.</text>
</comment>
<evidence type="ECO:0000256" key="1">
    <source>
        <dbReference type="SAM" id="Phobius"/>
    </source>
</evidence>
<evidence type="ECO:0000313" key="3">
    <source>
        <dbReference type="Proteomes" id="UP000654075"/>
    </source>
</evidence>
<keyword evidence="1" id="KW-0472">Membrane</keyword>
<gene>
    <name evidence="2" type="ORF">PGLA1383_LOCUS45028</name>
</gene>
<proteinExistence type="predicted"/>
<reference evidence="2" key="1">
    <citation type="submission" date="2021-02" db="EMBL/GenBank/DDBJ databases">
        <authorList>
            <person name="Dougan E. K."/>
            <person name="Rhodes N."/>
            <person name="Thang M."/>
            <person name="Chan C."/>
        </authorList>
    </citation>
    <scope>NUCLEOTIDE SEQUENCE</scope>
</reference>
<protein>
    <submittedName>
        <fullName evidence="2">Uncharacterized protein</fullName>
    </submittedName>
</protein>
<keyword evidence="3" id="KW-1185">Reference proteome</keyword>
<name>A0A813GUJ3_POLGL</name>
<accession>A0A813GUJ3</accession>
<keyword evidence="1" id="KW-0812">Transmembrane</keyword>
<organism evidence="2 3">
    <name type="scientific">Polarella glacialis</name>
    <name type="common">Dinoflagellate</name>
    <dbReference type="NCBI Taxonomy" id="89957"/>
    <lineage>
        <taxon>Eukaryota</taxon>
        <taxon>Sar</taxon>
        <taxon>Alveolata</taxon>
        <taxon>Dinophyceae</taxon>
        <taxon>Suessiales</taxon>
        <taxon>Suessiaceae</taxon>
        <taxon>Polarella</taxon>
    </lineage>
</organism>
<dbReference type="Proteomes" id="UP000654075">
    <property type="component" value="Unassembled WGS sequence"/>
</dbReference>
<evidence type="ECO:0000313" key="2">
    <source>
        <dbReference type="EMBL" id="CAE8628373.1"/>
    </source>
</evidence>
<dbReference type="EMBL" id="CAJNNV010029381">
    <property type="protein sequence ID" value="CAE8628373.1"/>
    <property type="molecule type" value="Genomic_DNA"/>
</dbReference>
<dbReference type="AlphaFoldDB" id="A0A813GUJ3"/>